<gene>
    <name evidence="1" type="ORF">GDO86_002375</name>
</gene>
<proteinExistence type="predicted"/>
<evidence type="ECO:0000313" key="2">
    <source>
        <dbReference type="Proteomes" id="UP000812440"/>
    </source>
</evidence>
<accession>A0A8T2KI61</accession>
<keyword evidence="2" id="KW-1185">Reference proteome</keyword>
<name>A0A8T2KI61_9PIPI</name>
<organism evidence="1 2">
    <name type="scientific">Hymenochirus boettgeri</name>
    <name type="common">Congo dwarf clawed frog</name>
    <dbReference type="NCBI Taxonomy" id="247094"/>
    <lineage>
        <taxon>Eukaryota</taxon>
        <taxon>Metazoa</taxon>
        <taxon>Chordata</taxon>
        <taxon>Craniata</taxon>
        <taxon>Vertebrata</taxon>
        <taxon>Euteleostomi</taxon>
        <taxon>Amphibia</taxon>
        <taxon>Batrachia</taxon>
        <taxon>Anura</taxon>
        <taxon>Pipoidea</taxon>
        <taxon>Pipidae</taxon>
        <taxon>Pipinae</taxon>
        <taxon>Hymenochirus</taxon>
    </lineage>
</organism>
<dbReference type="AlphaFoldDB" id="A0A8T2KI61"/>
<protein>
    <submittedName>
        <fullName evidence="1">Uncharacterized protein</fullName>
    </submittedName>
</protein>
<sequence>MFSSVCLRSNSKLWDFLRPSLQSTDGNLQGVKTILVLRDLDDCTSRARASTNLPLASLFLSMVKLWFSKDPSNHFDLTFFSIRKCSLQFGKSFVNGF</sequence>
<comment type="caution">
    <text evidence="1">The sequence shown here is derived from an EMBL/GenBank/DDBJ whole genome shotgun (WGS) entry which is preliminary data.</text>
</comment>
<evidence type="ECO:0000313" key="1">
    <source>
        <dbReference type="EMBL" id="KAG8456568.1"/>
    </source>
</evidence>
<dbReference type="EMBL" id="JAACNH010000001">
    <property type="protein sequence ID" value="KAG8456568.1"/>
    <property type="molecule type" value="Genomic_DNA"/>
</dbReference>
<reference evidence="1" key="1">
    <citation type="thesis" date="2020" institute="ProQuest LLC" country="789 East Eisenhower Parkway, Ann Arbor, MI, USA">
        <title>Comparative Genomics and Chromosome Evolution.</title>
        <authorList>
            <person name="Mudd A.B."/>
        </authorList>
    </citation>
    <scope>NUCLEOTIDE SEQUENCE</scope>
    <source>
        <strain evidence="1">Female2</strain>
        <tissue evidence="1">Blood</tissue>
    </source>
</reference>
<dbReference type="Proteomes" id="UP000812440">
    <property type="component" value="Chromosome 1"/>
</dbReference>